<name>A0ABV1E331_9FIRM</name>
<proteinExistence type="predicted"/>
<comment type="caution">
    <text evidence="1">The sequence shown here is derived from an EMBL/GenBank/DDBJ whole genome shotgun (WGS) entry which is preliminary data.</text>
</comment>
<evidence type="ECO:0000313" key="2">
    <source>
        <dbReference type="Proteomes" id="UP001489509"/>
    </source>
</evidence>
<sequence length="135" mass="13973">MPQLKLAASARIGDETYTGVVSNVALDILRGLFVGKAAISLKPTHIAIGSGTQPARASDTALEQETRRWPITQLTQIGATTTALLNLTGTAGGLAASEMGVFAGDTLLSRALVDIEKSTNGIINIVWVLTITQGG</sequence>
<gene>
    <name evidence="1" type="ORF">WMO26_12765</name>
</gene>
<dbReference type="RefSeq" id="WP_349220956.1">
    <property type="nucleotide sequence ID" value="NZ_JBBMFD010000037.1"/>
</dbReference>
<dbReference type="EMBL" id="JBBMFD010000037">
    <property type="protein sequence ID" value="MEQ2441702.1"/>
    <property type="molecule type" value="Genomic_DNA"/>
</dbReference>
<keyword evidence="2" id="KW-1185">Reference proteome</keyword>
<dbReference type="Proteomes" id="UP001489509">
    <property type="component" value="Unassembled WGS sequence"/>
</dbReference>
<reference evidence="1 2" key="1">
    <citation type="submission" date="2024-03" db="EMBL/GenBank/DDBJ databases">
        <title>Human intestinal bacterial collection.</title>
        <authorList>
            <person name="Pauvert C."/>
            <person name="Hitch T.C.A."/>
            <person name="Clavel T."/>
        </authorList>
    </citation>
    <scope>NUCLEOTIDE SEQUENCE [LARGE SCALE GENOMIC DNA]</scope>
    <source>
        <strain evidence="1 2">CLA-JM-H44</strain>
    </source>
</reference>
<accession>A0ABV1E331</accession>
<protein>
    <submittedName>
        <fullName evidence="1">Uncharacterized protein</fullName>
    </submittedName>
</protein>
<organism evidence="1 2">
    <name type="scientific">Solibaculum intestinale</name>
    <dbReference type="NCBI Taxonomy" id="3133165"/>
    <lineage>
        <taxon>Bacteria</taxon>
        <taxon>Bacillati</taxon>
        <taxon>Bacillota</taxon>
        <taxon>Clostridia</taxon>
        <taxon>Eubacteriales</taxon>
        <taxon>Oscillospiraceae</taxon>
        <taxon>Solibaculum</taxon>
    </lineage>
</organism>
<evidence type="ECO:0000313" key="1">
    <source>
        <dbReference type="EMBL" id="MEQ2441702.1"/>
    </source>
</evidence>